<accession>D6U2U4</accession>
<feature type="transmembrane region" description="Helical" evidence="6">
    <location>
        <begin position="38"/>
        <end position="60"/>
    </location>
</feature>
<evidence type="ECO:0000256" key="4">
    <source>
        <dbReference type="ARBA" id="ARBA00022989"/>
    </source>
</evidence>
<keyword evidence="5 6" id="KW-0472">Membrane</keyword>
<reference evidence="7 8" key="1">
    <citation type="journal article" date="2011" name="Stand. Genomic Sci.">
        <title>Non-contiguous finished genome sequence and contextual data of the filamentous soil bacterium Ktedonobacter racemifer type strain (SOSP1-21).</title>
        <authorList>
            <person name="Chang Y.J."/>
            <person name="Land M."/>
            <person name="Hauser L."/>
            <person name="Chertkov O."/>
            <person name="Del Rio T.G."/>
            <person name="Nolan M."/>
            <person name="Copeland A."/>
            <person name="Tice H."/>
            <person name="Cheng J.F."/>
            <person name="Lucas S."/>
            <person name="Han C."/>
            <person name="Goodwin L."/>
            <person name="Pitluck S."/>
            <person name="Ivanova N."/>
            <person name="Ovchinikova G."/>
            <person name="Pati A."/>
            <person name="Chen A."/>
            <person name="Palaniappan K."/>
            <person name="Mavromatis K."/>
            <person name="Liolios K."/>
            <person name="Brettin T."/>
            <person name="Fiebig A."/>
            <person name="Rohde M."/>
            <person name="Abt B."/>
            <person name="Goker M."/>
            <person name="Detter J.C."/>
            <person name="Woyke T."/>
            <person name="Bristow J."/>
            <person name="Eisen J.A."/>
            <person name="Markowitz V."/>
            <person name="Hugenholtz P."/>
            <person name="Kyrpides N.C."/>
            <person name="Klenk H.P."/>
            <person name="Lapidus A."/>
        </authorList>
    </citation>
    <scope>NUCLEOTIDE SEQUENCE [LARGE SCALE GENOMIC DNA]</scope>
    <source>
        <strain evidence="8">DSM 44963</strain>
    </source>
</reference>
<dbReference type="OrthoDB" id="9783692at2"/>
<comment type="subcellular location">
    <subcellularLocation>
        <location evidence="1">Membrane</location>
        <topology evidence="1">Multi-pass membrane protein</topology>
    </subcellularLocation>
</comment>
<keyword evidence="8" id="KW-1185">Reference proteome</keyword>
<feature type="transmembrane region" description="Helical" evidence="6">
    <location>
        <begin position="282"/>
        <end position="302"/>
    </location>
</feature>
<dbReference type="Proteomes" id="UP000004508">
    <property type="component" value="Unassembled WGS sequence"/>
</dbReference>
<sequence length="309" mass="35398">MTISIWFWIGFNVFVLAMLALDLGIFNRKEHIPSIKEALIWVVVWVLLALIFNVGVYFFLGTNKALEFLAGYLIEQSLSTDNIFVFVLIFSYFVVPRIYQHRVLFWGIMGALIMRGTMIAAGAFLLERFHWILYIFGAFLIYTGIRMAFYDESDIEPEKNPVLRLARRIFPIASDHEGKEFLIRRNGTLYATPLLLVLIVVETTDLIFAVDSIPAVFAITQDPFIVYTSNVFAILGLRSLYFVLANLVDKFYYLRFALAVILSFVGIKMLLPLIFHDLHVPTWFPLVVIVAVLLVAVIASVVRNRLQVK</sequence>
<proteinExistence type="inferred from homology"/>
<dbReference type="InterPro" id="IPR005496">
    <property type="entry name" value="Integral_membrane_TerC"/>
</dbReference>
<dbReference type="InParanoid" id="D6U2U4"/>
<dbReference type="EMBL" id="ADVG01000004">
    <property type="protein sequence ID" value="EFH82849.1"/>
    <property type="molecule type" value="Genomic_DNA"/>
</dbReference>
<name>D6U2U4_KTERA</name>
<comment type="similarity">
    <text evidence="2">Belongs to the TerC family.</text>
</comment>
<evidence type="ECO:0000256" key="6">
    <source>
        <dbReference type="SAM" id="Phobius"/>
    </source>
</evidence>
<feature type="transmembrane region" description="Helical" evidence="6">
    <location>
        <begin position="131"/>
        <end position="149"/>
    </location>
</feature>
<evidence type="ECO:0000256" key="2">
    <source>
        <dbReference type="ARBA" id="ARBA00007511"/>
    </source>
</evidence>
<dbReference type="Pfam" id="PF03741">
    <property type="entry name" value="TerC"/>
    <property type="match status" value="1"/>
</dbReference>
<feature type="transmembrane region" description="Helical" evidence="6">
    <location>
        <begin position="80"/>
        <end position="96"/>
    </location>
</feature>
<keyword evidence="4 6" id="KW-1133">Transmembrane helix</keyword>
<dbReference type="InterPro" id="IPR022369">
    <property type="entry name" value="Integral_membrane_TerC_rswitch"/>
</dbReference>
<evidence type="ECO:0000313" key="7">
    <source>
        <dbReference type="EMBL" id="EFH82849.1"/>
    </source>
</evidence>
<dbReference type="PANTHER" id="PTHR30238:SF0">
    <property type="entry name" value="THYLAKOID MEMBRANE PROTEIN TERC, CHLOROPLASTIC"/>
    <property type="match status" value="1"/>
</dbReference>
<evidence type="ECO:0000313" key="8">
    <source>
        <dbReference type="Proteomes" id="UP000004508"/>
    </source>
</evidence>
<dbReference type="FunCoup" id="D6U2U4">
    <property type="interactions" value="342"/>
</dbReference>
<protein>
    <submittedName>
        <fullName evidence="7">Integral membrane protein TerC</fullName>
    </submittedName>
</protein>
<feature type="transmembrane region" description="Helical" evidence="6">
    <location>
        <begin position="194"/>
        <end position="218"/>
    </location>
</feature>
<feature type="transmembrane region" description="Helical" evidence="6">
    <location>
        <begin position="256"/>
        <end position="276"/>
    </location>
</feature>
<evidence type="ECO:0000256" key="3">
    <source>
        <dbReference type="ARBA" id="ARBA00022692"/>
    </source>
</evidence>
<gene>
    <name evidence="7" type="ORF">Krac_3712</name>
</gene>
<dbReference type="GO" id="GO:0016020">
    <property type="term" value="C:membrane"/>
    <property type="evidence" value="ECO:0007669"/>
    <property type="project" value="UniProtKB-SubCell"/>
</dbReference>
<dbReference type="NCBIfam" id="TIGR03718">
    <property type="entry name" value="R_switched_Alx"/>
    <property type="match status" value="1"/>
</dbReference>
<feature type="transmembrane region" description="Helical" evidence="6">
    <location>
        <begin position="6"/>
        <end position="26"/>
    </location>
</feature>
<keyword evidence="3 6" id="KW-0812">Transmembrane</keyword>
<feature type="transmembrane region" description="Helical" evidence="6">
    <location>
        <begin position="103"/>
        <end position="125"/>
    </location>
</feature>
<evidence type="ECO:0000256" key="5">
    <source>
        <dbReference type="ARBA" id="ARBA00023136"/>
    </source>
</evidence>
<dbReference type="AlphaFoldDB" id="D6U2U4"/>
<organism evidence="7 8">
    <name type="scientific">Ktedonobacter racemifer DSM 44963</name>
    <dbReference type="NCBI Taxonomy" id="485913"/>
    <lineage>
        <taxon>Bacteria</taxon>
        <taxon>Bacillati</taxon>
        <taxon>Chloroflexota</taxon>
        <taxon>Ktedonobacteria</taxon>
        <taxon>Ktedonobacterales</taxon>
        <taxon>Ktedonobacteraceae</taxon>
        <taxon>Ktedonobacter</taxon>
    </lineage>
</organism>
<evidence type="ECO:0000256" key="1">
    <source>
        <dbReference type="ARBA" id="ARBA00004141"/>
    </source>
</evidence>
<comment type="caution">
    <text evidence="7">The sequence shown here is derived from an EMBL/GenBank/DDBJ whole genome shotgun (WGS) entry which is preliminary data.</text>
</comment>
<dbReference type="PANTHER" id="PTHR30238">
    <property type="entry name" value="MEMBRANE BOUND PREDICTED REDOX MODULATOR"/>
    <property type="match status" value="1"/>
</dbReference>
<dbReference type="RefSeq" id="WP_007921253.1">
    <property type="nucleotide sequence ID" value="NZ_ADVG01000004.1"/>
</dbReference>
<dbReference type="eggNOG" id="COG0861">
    <property type="taxonomic scope" value="Bacteria"/>
</dbReference>
<feature type="transmembrane region" description="Helical" evidence="6">
    <location>
        <begin position="224"/>
        <end position="244"/>
    </location>
</feature>